<keyword evidence="2" id="KW-0472">Membrane</keyword>
<evidence type="ECO:0000256" key="2">
    <source>
        <dbReference type="SAM" id="Phobius"/>
    </source>
</evidence>
<gene>
    <name evidence="3" type="ORF">BBA_00248</name>
</gene>
<dbReference type="RefSeq" id="XP_008593567.1">
    <property type="nucleotide sequence ID" value="XM_008595345.1"/>
</dbReference>
<accession>J5K2K9</accession>
<evidence type="ECO:0000256" key="1">
    <source>
        <dbReference type="SAM" id="MobiDB-lite"/>
    </source>
</evidence>
<evidence type="ECO:0008006" key="5">
    <source>
        <dbReference type="Google" id="ProtNLM"/>
    </source>
</evidence>
<feature type="transmembrane region" description="Helical" evidence="2">
    <location>
        <begin position="49"/>
        <end position="67"/>
    </location>
</feature>
<feature type="transmembrane region" description="Helical" evidence="2">
    <location>
        <begin position="21"/>
        <end position="43"/>
    </location>
</feature>
<sequence>MGSEVRAPGKEHMPNYPKGWITIRILQLIIAVVTLGLCSYLVTTSVIGAGFYVQIFTARSLFSLSYIHVFTDQGQKKAVCTIITSIWLISAHSCAPRAFNYWAVLVLDIYQYLLWLGGFAACAILAAGLFGGRGLRGGSYNFKYLLGRRYYDSWYDGDRYTTTANAAIGAAAAGLGAVEFLLFFICLVVNAVVIHRHHRAGLHSRPVRHVVGASVLMTPPQNTTYQTVPQSGADIPFTQQNTVYNPQAMYGAPPQQQGVYAGQGYVQQQQTSYYAPAPVMPSHTGTSYHKSVSPMPTQQAVAYPPPPQQPHSPYYT</sequence>
<feature type="transmembrane region" description="Helical" evidence="2">
    <location>
        <begin position="79"/>
        <end position="103"/>
    </location>
</feature>
<organism evidence="3 4">
    <name type="scientific">Beauveria bassiana (strain ARSEF 2860)</name>
    <name type="common">White muscardine disease fungus</name>
    <name type="synonym">Tritirachium shiotae</name>
    <dbReference type="NCBI Taxonomy" id="655819"/>
    <lineage>
        <taxon>Eukaryota</taxon>
        <taxon>Fungi</taxon>
        <taxon>Dikarya</taxon>
        <taxon>Ascomycota</taxon>
        <taxon>Pezizomycotina</taxon>
        <taxon>Sordariomycetes</taxon>
        <taxon>Hypocreomycetidae</taxon>
        <taxon>Hypocreales</taxon>
        <taxon>Cordycipitaceae</taxon>
        <taxon>Beauveria</taxon>
    </lineage>
</organism>
<proteinExistence type="predicted"/>
<dbReference type="GeneID" id="19883260"/>
<dbReference type="InParanoid" id="J5K2K9"/>
<dbReference type="PANTHER" id="PTHR37451:SF4">
    <property type="entry name" value="MARVEL DOMAIN-CONTAINING PROTEIN"/>
    <property type="match status" value="1"/>
</dbReference>
<dbReference type="AlphaFoldDB" id="J5K2K9"/>
<dbReference type="EMBL" id="JH725150">
    <property type="protein sequence ID" value="EJP70618.1"/>
    <property type="molecule type" value="Genomic_DNA"/>
</dbReference>
<dbReference type="Proteomes" id="UP000002762">
    <property type="component" value="Unassembled WGS sequence"/>
</dbReference>
<evidence type="ECO:0000313" key="3">
    <source>
        <dbReference type="EMBL" id="EJP70618.1"/>
    </source>
</evidence>
<dbReference type="HOGENOM" id="CLU_055465_0_0_1"/>
<dbReference type="PANTHER" id="PTHR37451">
    <property type="entry name" value="MARVEL DOMAIN"/>
    <property type="match status" value="1"/>
</dbReference>
<name>J5K2K9_BEAB2</name>
<evidence type="ECO:0000313" key="4">
    <source>
        <dbReference type="Proteomes" id="UP000002762"/>
    </source>
</evidence>
<feature type="region of interest" description="Disordered" evidence="1">
    <location>
        <begin position="284"/>
        <end position="316"/>
    </location>
</feature>
<protein>
    <recommendedName>
        <fullName evidence="5">MARVEL domain-containing protein</fullName>
    </recommendedName>
</protein>
<keyword evidence="2" id="KW-1133">Transmembrane helix</keyword>
<keyword evidence="2" id="KW-0812">Transmembrane</keyword>
<feature type="transmembrane region" description="Helical" evidence="2">
    <location>
        <begin position="168"/>
        <end position="194"/>
    </location>
</feature>
<feature type="transmembrane region" description="Helical" evidence="2">
    <location>
        <begin position="109"/>
        <end position="130"/>
    </location>
</feature>
<dbReference type="STRING" id="655819.J5K2K9"/>
<keyword evidence="4" id="KW-1185">Reference proteome</keyword>
<reference evidence="3 4" key="1">
    <citation type="journal article" date="2012" name="Sci. Rep.">
        <title>Genomic perspectives on the evolution of fungal entomopathogenicity in Beauveria bassiana.</title>
        <authorList>
            <person name="Xiao G."/>
            <person name="Ying S.H."/>
            <person name="Zheng P."/>
            <person name="Wang Z.L."/>
            <person name="Zhang S."/>
            <person name="Xie X.Q."/>
            <person name="Shang Y."/>
            <person name="St Leger R.J."/>
            <person name="Zhao G.P."/>
            <person name="Wang C."/>
            <person name="Feng M.G."/>
        </authorList>
    </citation>
    <scope>NUCLEOTIDE SEQUENCE [LARGE SCALE GENOMIC DNA]</scope>
    <source>
        <strain evidence="3 4">ARSEF 2860</strain>
    </source>
</reference>
<dbReference type="OrthoDB" id="5325022at2759"/>